<keyword evidence="2" id="KW-0472">Membrane</keyword>
<keyword evidence="4" id="KW-1185">Reference proteome</keyword>
<accession>A0A2G1QR48</accession>
<gene>
    <name evidence="3" type="ORF">CSC94_04810</name>
</gene>
<dbReference type="EMBL" id="PDVP01000002">
    <property type="protein sequence ID" value="PHP67993.1"/>
    <property type="molecule type" value="Genomic_DNA"/>
</dbReference>
<keyword evidence="2" id="KW-1133">Transmembrane helix</keyword>
<feature type="region of interest" description="Disordered" evidence="1">
    <location>
        <begin position="1"/>
        <end position="24"/>
    </location>
</feature>
<dbReference type="AlphaFoldDB" id="A0A2G1QR48"/>
<keyword evidence="2" id="KW-0812">Transmembrane</keyword>
<dbReference type="Proteomes" id="UP000221168">
    <property type="component" value="Unassembled WGS sequence"/>
</dbReference>
<comment type="caution">
    <text evidence="3">The sequence shown here is derived from an EMBL/GenBank/DDBJ whole genome shotgun (WGS) entry which is preliminary data.</text>
</comment>
<evidence type="ECO:0000313" key="4">
    <source>
        <dbReference type="Proteomes" id="UP000221168"/>
    </source>
</evidence>
<feature type="compositionally biased region" description="Basic and acidic residues" evidence="1">
    <location>
        <begin position="14"/>
        <end position="24"/>
    </location>
</feature>
<dbReference type="OrthoDB" id="5959103at2"/>
<organism evidence="3 4">
    <name type="scientific">Zhengella mangrovi</name>
    <dbReference type="NCBI Taxonomy" id="1982044"/>
    <lineage>
        <taxon>Bacteria</taxon>
        <taxon>Pseudomonadati</taxon>
        <taxon>Pseudomonadota</taxon>
        <taxon>Alphaproteobacteria</taxon>
        <taxon>Hyphomicrobiales</taxon>
        <taxon>Notoacmeibacteraceae</taxon>
        <taxon>Zhengella</taxon>
    </lineage>
</organism>
<feature type="transmembrane region" description="Helical" evidence="2">
    <location>
        <begin position="41"/>
        <end position="69"/>
    </location>
</feature>
<evidence type="ECO:0000256" key="1">
    <source>
        <dbReference type="SAM" id="MobiDB-lite"/>
    </source>
</evidence>
<protein>
    <submittedName>
        <fullName evidence="3">Uncharacterized protein</fullName>
    </submittedName>
</protein>
<name>A0A2G1QR48_9HYPH</name>
<proteinExistence type="predicted"/>
<reference evidence="3 4" key="1">
    <citation type="submission" date="2017-10" db="EMBL/GenBank/DDBJ databases">
        <title>Sedimentibacterium mangrovi gen. nov., sp. nov., a novel member of family Phyllobacteriacea isolated from mangrove sediment.</title>
        <authorList>
            <person name="Liao H."/>
            <person name="Tian Y."/>
        </authorList>
    </citation>
    <scope>NUCLEOTIDE SEQUENCE [LARGE SCALE GENOMIC DNA]</scope>
    <source>
        <strain evidence="3 4">X9-2-2</strain>
    </source>
</reference>
<evidence type="ECO:0000313" key="3">
    <source>
        <dbReference type="EMBL" id="PHP67993.1"/>
    </source>
</evidence>
<evidence type="ECO:0000256" key="2">
    <source>
        <dbReference type="SAM" id="Phobius"/>
    </source>
</evidence>
<sequence>MDGKNEPNGSDSAEPQRKRPRMDLFGRSYHLPHSPALRRSLGVSLVGLGFLGFLPVLGFWMIPLGLLVLSHDSPRIRRMRRQAAVKWARRGERKRPTPPR</sequence>